<feature type="compositionally biased region" description="Gly residues" evidence="6">
    <location>
        <begin position="118"/>
        <end position="131"/>
    </location>
</feature>
<feature type="region of interest" description="Disordered" evidence="6">
    <location>
        <begin position="101"/>
        <end position="160"/>
    </location>
</feature>
<keyword evidence="4" id="KW-0804">Transcription</keyword>
<reference evidence="8 9" key="1">
    <citation type="submission" date="2020-04" db="EMBL/GenBank/DDBJ databases">
        <title>Plant Genome Project.</title>
        <authorList>
            <person name="Zhang R.-G."/>
        </authorList>
    </citation>
    <scope>NUCLEOTIDE SEQUENCE [LARGE SCALE GENOMIC DNA]</scope>
    <source>
        <strain evidence="8">YNK0</strain>
        <tissue evidence="8">Leaf</tissue>
    </source>
</reference>
<dbReference type="Gene3D" id="3.30.730.10">
    <property type="entry name" value="AP2/ERF domain"/>
    <property type="match status" value="4"/>
</dbReference>
<feature type="domain" description="AP2/ERF" evidence="7">
    <location>
        <begin position="592"/>
        <end position="652"/>
    </location>
</feature>
<evidence type="ECO:0000256" key="3">
    <source>
        <dbReference type="ARBA" id="ARBA00023125"/>
    </source>
</evidence>
<evidence type="ECO:0000256" key="4">
    <source>
        <dbReference type="ARBA" id="ARBA00023163"/>
    </source>
</evidence>
<dbReference type="EMBL" id="JABCRI010000007">
    <property type="protein sequence ID" value="KAF8403846.1"/>
    <property type="molecule type" value="Genomic_DNA"/>
</dbReference>
<evidence type="ECO:0000313" key="8">
    <source>
        <dbReference type="EMBL" id="KAF8403846.1"/>
    </source>
</evidence>
<evidence type="ECO:0000313" key="9">
    <source>
        <dbReference type="Proteomes" id="UP000655225"/>
    </source>
</evidence>
<dbReference type="CDD" id="cd00018">
    <property type="entry name" value="AP2"/>
    <property type="match status" value="4"/>
</dbReference>
<dbReference type="Proteomes" id="UP000655225">
    <property type="component" value="Unassembled WGS sequence"/>
</dbReference>
<protein>
    <recommendedName>
        <fullName evidence="7">AP2/ERF domain-containing protein</fullName>
    </recommendedName>
</protein>
<feature type="domain" description="AP2/ERF" evidence="7">
    <location>
        <begin position="162"/>
        <end position="225"/>
    </location>
</feature>
<keyword evidence="9" id="KW-1185">Reference proteome</keyword>
<evidence type="ECO:0000256" key="5">
    <source>
        <dbReference type="ARBA" id="ARBA00023242"/>
    </source>
</evidence>
<feature type="domain" description="AP2/ERF" evidence="7">
    <location>
        <begin position="261"/>
        <end position="353"/>
    </location>
</feature>
<comment type="subcellular location">
    <subcellularLocation>
        <location evidence="1">Nucleus</location>
    </subcellularLocation>
</comment>
<dbReference type="PANTHER" id="PTHR32467">
    <property type="entry name" value="AP2-LIKE ETHYLENE-RESPONSIVE TRANSCRIPTION FACTOR"/>
    <property type="match status" value="1"/>
</dbReference>
<evidence type="ECO:0000256" key="1">
    <source>
        <dbReference type="ARBA" id="ARBA00004123"/>
    </source>
</evidence>
<evidence type="ECO:0000259" key="7">
    <source>
        <dbReference type="PROSITE" id="PS51032"/>
    </source>
</evidence>
<dbReference type="Pfam" id="PF00847">
    <property type="entry name" value="AP2"/>
    <property type="match status" value="2"/>
</dbReference>
<dbReference type="PROSITE" id="PS51032">
    <property type="entry name" value="AP2_ERF"/>
    <property type="match status" value="4"/>
</dbReference>
<dbReference type="GO" id="GO:0003700">
    <property type="term" value="F:DNA-binding transcription factor activity"/>
    <property type="evidence" value="ECO:0007669"/>
    <property type="project" value="InterPro"/>
</dbReference>
<sequence>MGSLNSNNWFSFPISPTLPSLPAQLHTPYSLGLVNDIIGNPFQTQELSLINAHDNDKISPSENQTSLLAFNQVPATDLGFLLPIDNQLEVQNASNAATNYNSQKNAGKLQPLTLSTGGNQGSNGKNSGGHGNSKSTIEANPRKKRPLTNPRPLDSFGQRTSRYRGVTKHRWTGRYEAHLWDNSSIKEGQAKKVYLGAHEKEEKAARAYDLAALKYWGTSVTTNFHISKYEKELEEMKQMTKQEFVAFIRRTSSGFARGASMYRGVTRHHYHGRWQSRIGRVAGVKDFYLGTFSDAEGLGSPEFAPFSNMYMELIQVTPNAWDHLYKLSEEEAAVAYDIAAIKFKGLDAVTNFDMSRYNVKSILDSKTLPVGVGAAKRFQKAQAIEAKRIREVAKARNSSFEHGSSSSFQPYPLIQPLQQPQPLPTIQNQQNSQNTQFQQNYISTPSLFPSIQSSQFGLMNMGPSASMMENNDISSGTYSGGLLELSLINTHDYDKVPMVVDFLGMGPPENQVPASDSNYIFPKATLLPVQNSAYAAINGFNSQKNANNLQLLTLSMGSSRGWNVENSRGNGNRTVEVPARRSVATFAPRTYRFRGVSRKGKGRFGAYLWDGSCVREGQTASRGTYESEEKAARAYDLASLKYWGTSISTNFPISEYEKELEEMKKMTKQEFVASIRRTSGGFSRGISMYRGVTRHQYHGRWQACIGKSRGVKNYYLGTFSTQEEAAAAYDIAAIKYRGLDAVTNFDISRYDVKSILESKALPIGVGAAKRIKRDQVIEASRKQEEIVARTSSFEYANTSSTNISYCNHFSKP</sequence>
<dbReference type="OrthoDB" id="207175at2759"/>
<comment type="caution">
    <text evidence="8">The sequence shown here is derived from an EMBL/GenBank/DDBJ whole genome shotgun (WGS) entry which is preliminary data.</text>
</comment>
<organism evidence="8 9">
    <name type="scientific">Tetracentron sinense</name>
    <name type="common">Spur-leaf</name>
    <dbReference type="NCBI Taxonomy" id="13715"/>
    <lineage>
        <taxon>Eukaryota</taxon>
        <taxon>Viridiplantae</taxon>
        <taxon>Streptophyta</taxon>
        <taxon>Embryophyta</taxon>
        <taxon>Tracheophyta</taxon>
        <taxon>Spermatophyta</taxon>
        <taxon>Magnoliopsida</taxon>
        <taxon>Trochodendrales</taxon>
        <taxon>Trochodendraceae</taxon>
        <taxon>Tetracentron</taxon>
    </lineage>
</organism>
<dbReference type="GO" id="GO:0005634">
    <property type="term" value="C:nucleus"/>
    <property type="evidence" value="ECO:0007669"/>
    <property type="project" value="UniProtKB-SubCell"/>
</dbReference>
<dbReference type="AlphaFoldDB" id="A0A835DHR4"/>
<dbReference type="InterPro" id="IPR036955">
    <property type="entry name" value="AP2/ERF_dom_sf"/>
</dbReference>
<dbReference type="GO" id="GO:0003677">
    <property type="term" value="F:DNA binding"/>
    <property type="evidence" value="ECO:0007669"/>
    <property type="project" value="UniProtKB-KW"/>
</dbReference>
<dbReference type="PANTHER" id="PTHR32467:SF22">
    <property type="entry name" value="AP2-LIKE ETHYLENE-RESPONSIVE TRANSCRIPTION FACTOR PLT2"/>
    <property type="match status" value="1"/>
</dbReference>
<gene>
    <name evidence="8" type="ORF">HHK36_011952</name>
</gene>
<evidence type="ECO:0000256" key="2">
    <source>
        <dbReference type="ARBA" id="ARBA00023015"/>
    </source>
</evidence>
<accession>A0A835DHR4</accession>
<dbReference type="SUPFAM" id="SSF54171">
    <property type="entry name" value="DNA-binding domain"/>
    <property type="match status" value="3"/>
</dbReference>
<name>A0A835DHR4_TETSI</name>
<dbReference type="PRINTS" id="PR00367">
    <property type="entry name" value="ETHRSPELEMNT"/>
</dbReference>
<dbReference type="SMART" id="SM00380">
    <property type="entry name" value="AP2"/>
    <property type="match status" value="4"/>
</dbReference>
<feature type="domain" description="AP2/ERF" evidence="7">
    <location>
        <begin position="688"/>
        <end position="746"/>
    </location>
</feature>
<keyword evidence="5" id="KW-0539">Nucleus</keyword>
<keyword evidence="3" id="KW-0238">DNA-binding</keyword>
<proteinExistence type="predicted"/>
<keyword evidence="2" id="KW-0805">Transcription regulation</keyword>
<evidence type="ECO:0000256" key="6">
    <source>
        <dbReference type="SAM" id="MobiDB-lite"/>
    </source>
</evidence>
<dbReference type="InterPro" id="IPR001471">
    <property type="entry name" value="AP2/ERF_dom"/>
</dbReference>
<dbReference type="InterPro" id="IPR016177">
    <property type="entry name" value="DNA-bd_dom_sf"/>
</dbReference>